<dbReference type="EMBL" id="FBVY01000032">
    <property type="protein sequence ID" value="CUW97212.1"/>
    <property type="molecule type" value="Genomic_DNA"/>
</dbReference>
<proteinExistence type="predicted"/>
<dbReference type="InterPro" id="IPR051459">
    <property type="entry name" value="Cytochrome_c-type_DH"/>
</dbReference>
<dbReference type="PANTHER" id="PTHR35008">
    <property type="entry name" value="BLL4482 PROTEIN-RELATED"/>
    <property type="match status" value="1"/>
</dbReference>
<dbReference type="InterPro" id="IPR009056">
    <property type="entry name" value="Cyt_c-like_dom"/>
</dbReference>
<evidence type="ECO:0000256" key="4">
    <source>
        <dbReference type="PROSITE-ProRule" id="PRU00433"/>
    </source>
</evidence>
<dbReference type="InterPro" id="IPR036909">
    <property type="entry name" value="Cyt_c-like_dom_sf"/>
</dbReference>
<comment type="caution">
    <text evidence="6">The sequence shown here is derived from an EMBL/GenBank/DDBJ whole genome shotgun (WGS) entry which is preliminary data.</text>
</comment>
<dbReference type="AlphaFoldDB" id="A0A9W5B4C5"/>
<dbReference type="GO" id="GO:0009055">
    <property type="term" value="F:electron transfer activity"/>
    <property type="evidence" value="ECO:0007669"/>
    <property type="project" value="InterPro"/>
</dbReference>
<dbReference type="Gene3D" id="1.10.760.10">
    <property type="entry name" value="Cytochrome c-like domain"/>
    <property type="match status" value="2"/>
</dbReference>
<evidence type="ECO:0000259" key="5">
    <source>
        <dbReference type="PROSITE" id="PS51007"/>
    </source>
</evidence>
<dbReference type="PROSITE" id="PS51257">
    <property type="entry name" value="PROKAR_LIPOPROTEIN"/>
    <property type="match status" value="1"/>
</dbReference>
<protein>
    <submittedName>
        <fullName evidence="6">Diheme cytochrome c-type</fullName>
    </submittedName>
</protein>
<dbReference type="GO" id="GO:0046872">
    <property type="term" value="F:metal ion binding"/>
    <property type="evidence" value="ECO:0007669"/>
    <property type="project" value="UniProtKB-KW"/>
</dbReference>
<feature type="domain" description="Cytochrome c" evidence="5">
    <location>
        <begin position="51"/>
        <end position="157"/>
    </location>
</feature>
<evidence type="ECO:0000313" key="7">
    <source>
        <dbReference type="Proteomes" id="UP000191933"/>
    </source>
</evidence>
<keyword evidence="1 4" id="KW-0349">Heme</keyword>
<keyword evidence="7" id="KW-1185">Reference proteome</keyword>
<gene>
    <name evidence="6" type="primary">cycG</name>
    <name evidence="6" type="ORF">AGR2A_Lc30067</name>
</gene>
<accession>A0A9W5B4C5</accession>
<evidence type="ECO:0000256" key="2">
    <source>
        <dbReference type="ARBA" id="ARBA00022723"/>
    </source>
</evidence>
<dbReference type="GO" id="GO:0020037">
    <property type="term" value="F:heme binding"/>
    <property type="evidence" value="ECO:0007669"/>
    <property type="project" value="InterPro"/>
</dbReference>
<evidence type="ECO:0000256" key="3">
    <source>
        <dbReference type="ARBA" id="ARBA00023004"/>
    </source>
</evidence>
<feature type="domain" description="Cytochrome c" evidence="5">
    <location>
        <begin position="199"/>
        <end position="306"/>
    </location>
</feature>
<sequence>MMVRETPGFHLSVQPGRPLIWCLAAAACLGGWLLTTPKPVFGPNDIGSSPGDPQQGKLVFLAASCGSCHATPGQPDSLVLGGGLALCSSFGVFRPPNISPDIADGIGSWTVEDFANALVAGISPDGRHYYPAFPYTSYTGMKIEDIKNLYAYLRTLPPVSGKAPPHDLWPPFRLRRAVGVWKLLFFEEVGKPQAITGDPALDRGSYLTETLAHCAECHSSRNIFAAIRPETRFAGGPDAEGTGFVPNITPARLSRWTQTDISTMLATGQKPQDGHVGSAMVDVVANLSQLPQEDRDAIARYIKALPARQTPHP</sequence>
<organism evidence="6 7">
    <name type="scientific">Agrobacterium genomosp. 2 str. CFBP 5494</name>
    <dbReference type="NCBI Taxonomy" id="1183436"/>
    <lineage>
        <taxon>Bacteria</taxon>
        <taxon>Pseudomonadati</taxon>
        <taxon>Pseudomonadota</taxon>
        <taxon>Alphaproteobacteria</taxon>
        <taxon>Hyphomicrobiales</taxon>
        <taxon>Rhizobiaceae</taxon>
        <taxon>Rhizobium/Agrobacterium group</taxon>
        <taxon>Agrobacterium</taxon>
        <taxon>Agrobacterium tumefaciens complex</taxon>
    </lineage>
</organism>
<keyword evidence="3 4" id="KW-0408">Iron</keyword>
<evidence type="ECO:0000313" key="6">
    <source>
        <dbReference type="EMBL" id="CUW97212.1"/>
    </source>
</evidence>
<dbReference type="Pfam" id="PF00034">
    <property type="entry name" value="Cytochrom_C"/>
    <property type="match status" value="1"/>
</dbReference>
<evidence type="ECO:0000256" key="1">
    <source>
        <dbReference type="ARBA" id="ARBA00022617"/>
    </source>
</evidence>
<reference evidence="6 7" key="1">
    <citation type="submission" date="2016-01" db="EMBL/GenBank/DDBJ databases">
        <authorList>
            <person name="Regsiter A."/>
            <person name="william w."/>
        </authorList>
    </citation>
    <scope>NUCLEOTIDE SEQUENCE [LARGE SCALE GENOMIC DNA]</scope>
    <source>
        <strain evidence="6 7">CFBP 5494</strain>
    </source>
</reference>
<keyword evidence="2 4" id="KW-0479">Metal-binding</keyword>
<dbReference type="SUPFAM" id="SSF46626">
    <property type="entry name" value="Cytochrome c"/>
    <property type="match status" value="2"/>
</dbReference>
<name>A0A9W5B4C5_9HYPH</name>
<dbReference type="Proteomes" id="UP000191933">
    <property type="component" value="Unassembled WGS sequence"/>
</dbReference>
<dbReference type="PANTHER" id="PTHR35008:SF8">
    <property type="entry name" value="ALCOHOL DEHYDROGENASE CYTOCHROME C SUBUNIT"/>
    <property type="match status" value="1"/>
</dbReference>
<dbReference type="PROSITE" id="PS51007">
    <property type="entry name" value="CYTC"/>
    <property type="match status" value="2"/>
</dbReference>
<dbReference type="RefSeq" id="WP_234797369.1">
    <property type="nucleotide sequence ID" value="NZ_LT009719.1"/>
</dbReference>